<evidence type="ECO:0000313" key="11">
    <source>
        <dbReference type="EMBL" id="KYG79512.1"/>
    </source>
</evidence>
<comment type="pathway">
    <text evidence="3">Amino-acid biosynthesis; L-valine biosynthesis; L-valine from pyruvate: step 4/4.</text>
</comment>
<evidence type="ECO:0000256" key="8">
    <source>
        <dbReference type="ARBA" id="ARBA00048212"/>
    </source>
</evidence>
<dbReference type="GO" id="GO:0046394">
    <property type="term" value="P:carboxylic acid biosynthetic process"/>
    <property type="evidence" value="ECO:0007669"/>
    <property type="project" value="UniProtKB-ARBA"/>
</dbReference>
<dbReference type="PANTHER" id="PTHR42743">
    <property type="entry name" value="AMINO-ACID AMINOTRANSFERASE"/>
    <property type="match status" value="1"/>
</dbReference>
<dbReference type="Gene3D" id="3.20.10.10">
    <property type="entry name" value="D-amino Acid Aminotransferase, subunit A, domain 2"/>
    <property type="match status" value="1"/>
</dbReference>
<dbReference type="OrthoDB" id="9805628at2"/>
<evidence type="ECO:0000256" key="10">
    <source>
        <dbReference type="ARBA" id="ARBA00049229"/>
    </source>
</evidence>
<dbReference type="RefSeq" id="WP_068414108.1">
    <property type="nucleotide sequence ID" value="NZ_LRDB01000010.1"/>
</dbReference>
<dbReference type="InterPro" id="IPR036038">
    <property type="entry name" value="Aminotransferase-like"/>
</dbReference>
<name>A0A150XLK5_9BACT</name>
<proteinExistence type="inferred from homology"/>
<protein>
    <recommendedName>
        <fullName evidence="6">branched-chain-amino-acid transaminase</fullName>
        <ecNumber evidence="6">2.6.1.42</ecNumber>
    </recommendedName>
</protein>
<evidence type="ECO:0000256" key="2">
    <source>
        <dbReference type="ARBA" id="ARBA00004824"/>
    </source>
</evidence>
<gene>
    <name evidence="11" type="ORF">AWN68_17745</name>
</gene>
<dbReference type="EMBL" id="LRDB01000010">
    <property type="protein sequence ID" value="KYG79512.1"/>
    <property type="molecule type" value="Genomic_DNA"/>
</dbReference>
<comment type="caution">
    <text evidence="11">The sequence shown here is derived from an EMBL/GenBank/DDBJ whole genome shotgun (WGS) entry which is preliminary data.</text>
</comment>
<dbReference type="PANTHER" id="PTHR42743:SF11">
    <property type="entry name" value="AMINODEOXYCHORISMATE LYASE"/>
    <property type="match status" value="1"/>
</dbReference>
<evidence type="ECO:0000256" key="5">
    <source>
        <dbReference type="ARBA" id="ARBA00009320"/>
    </source>
</evidence>
<keyword evidence="7" id="KW-0663">Pyridoxal phosphate</keyword>
<comment type="cofactor">
    <cofactor evidence="1">
        <name>pyridoxal 5'-phosphate</name>
        <dbReference type="ChEBI" id="CHEBI:597326"/>
    </cofactor>
</comment>
<dbReference type="GO" id="GO:0004084">
    <property type="term" value="F:branched-chain-amino-acid transaminase activity"/>
    <property type="evidence" value="ECO:0007669"/>
    <property type="project" value="UniProtKB-EC"/>
</dbReference>
<dbReference type="Gene3D" id="3.30.470.10">
    <property type="match status" value="1"/>
</dbReference>
<reference evidence="11 12" key="1">
    <citation type="submission" date="2016-01" db="EMBL/GenBank/DDBJ databases">
        <title>Genome sequencing of Roseivirga echinicomitans KMM 6058.</title>
        <authorList>
            <person name="Selvaratnam C."/>
            <person name="Thevarajoo S."/>
            <person name="Goh K.M."/>
            <person name="Ee R."/>
            <person name="Chan K.-G."/>
            <person name="Chong C.S."/>
        </authorList>
    </citation>
    <scope>NUCLEOTIDE SEQUENCE [LARGE SCALE GENOMIC DNA]</scope>
    <source>
        <strain evidence="11 12">KMM 6058</strain>
    </source>
</reference>
<evidence type="ECO:0000256" key="4">
    <source>
        <dbReference type="ARBA" id="ARBA00005072"/>
    </source>
</evidence>
<comment type="similarity">
    <text evidence="5">Belongs to the class-IV pyridoxal-phosphate-dependent aminotransferase family.</text>
</comment>
<evidence type="ECO:0000256" key="6">
    <source>
        <dbReference type="ARBA" id="ARBA00013053"/>
    </source>
</evidence>
<dbReference type="InterPro" id="IPR050571">
    <property type="entry name" value="Class-IV_PLP-Dep_Aminotrnsfr"/>
</dbReference>
<dbReference type="Proteomes" id="UP000075615">
    <property type="component" value="Unassembled WGS sequence"/>
</dbReference>
<dbReference type="InterPro" id="IPR043131">
    <property type="entry name" value="BCAT-like_N"/>
</dbReference>
<dbReference type="Pfam" id="PF01063">
    <property type="entry name" value="Aminotran_4"/>
    <property type="match status" value="1"/>
</dbReference>
<sequence>MEPIQFFNGNFVSKELITFSIDDVGVLRGFGIFDYFKVYNGVPAFMEAHLNRFENSAHLLGMEIPFSRNEIESAIGKLIEHNGFPLSGIKVLMTGGASLDGFSAGTPNLIITNTAVSETNPSFYTEGVSVMTHQFSREMPEVKSTNYATAVRLEPLWKQRGHIDALYHDGEYISEVSRSNVFLLEGNKLITNEEGVLPGITRMNVVNMAPHLGFEVEVRPIALAEVLAAEELFMTSTNKRVMPVVKIDAQEIASGTVGAKTKILMEGYAKLMAEETKQPSFQN</sequence>
<evidence type="ECO:0000256" key="3">
    <source>
        <dbReference type="ARBA" id="ARBA00004931"/>
    </source>
</evidence>
<comment type="catalytic activity">
    <reaction evidence="8">
        <text>L-valine + 2-oxoglutarate = 3-methyl-2-oxobutanoate + L-glutamate</text>
        <dbReference type="Rhea" id="RHEA:24813"/>
        <dbReference type="ChEBI" id="CHEBI:11851"/>
        <dbReference type="ChEBI" id="CHEBI:16810"/>
        <dbReference type="ChEBI" id="CHEBI:29985"/>
        <dbReference type="ChEBI" id="CHEBI:57762"/>
        <dbReference type="EC" id="2.6.1.42"/>
    </reaction>
</comment>
<dbReference type="InterPro" id="IPR043132">
    <property type="entry name" value="BCAT-like_C"/>
</dbReference>
<dbReference type="InterPro" id="IPR001544">
    <property type="entry name" value="Aminotrans_IV"/>
</dbReference>
<comment type="pathway">
    <text evidence="2">Amino-acid biosynthesis; L-isoleucine biosynthesis; L-isoleucine from 2-oxobutanoate: step 4/4.</text>
</comment>
<evidence type="ECO:0000256" key="9">
    <source>
        <dbReference type="ARBA" id="ARBA00048798"/>
    </source>
</evidence>
<accession>A0A150XLK5</accession>
<comment type="catalytic activity">
    <reaction evidence="9">
        <text>L-isoleucine + 2-oxoglutarate = (S)-3-methyl-2-oxopentanoate + L-glutamate</text>
        <dbReference type="Rhea" id="RHEA:24801"/>
        <dbReference type="ChEBI" id="CHEBI:16810"/>
        <dbReference type="ChEBI" id="CHEBI:29985"/>
        <dbReference type="ChEBI" id="CHEBI:35146"/>
        <dbReference type="ChEBI" id="CHEBI:58045"/>
        <dbReference type="EC" id="2.6.1.42"/>
    </reaction>
</comment>
<keyword evidence="12" id="KW-1185">Reference proteome</keyword>
<comment type="pathway">
    <text evidence="4">Amino-acid biosynthesis; L-leucine biosynthesis; L-leucine from 3-methyl-2-oxobutanoate: step 4/4.</text>
</comment>
<dbReference type="STRING" id="296218.AWN68_17745"/>
<comment type="catalytic activity">
    <reaction evidence="10">
        <text>L-leucine + 2-oxoglutarate = 4-methyl-2-oxopentanoate + L-glutamate</text>
        <dbReference type="Rhea" id="RHEA:18321"/>
        <dbReference type="ChEBI" id="CHEBI:16810"/>
        <dbReference type="ChEBI" id="CHEBI:17865"/>
        <dbReference type="ChEBI" id="CHEBI:29985"/>
        <dbReference type="ChEBI" id="CHEBI:57427"/>
        <dbReference type="EC" id="2.6.1.42"/>
    </reaction>
</comment>
<organism evidence="11 12">
    <name type="scientific">Roseivirga echinicomitans</name>
    <dbReference type="NCBI Taxonomy" id="296218"/>
    <lineage>
        <taxon>Bacteria</taxon>
        <taxon>Pseudomonadati</taxon>
        <taxon>Bacteroidota</taxon>
        <taxon>Cytophagia</taxon>
        <taxon>Cytophagales</taxon>
        <taxon>Roseivirgaceae</taxon>
        <taxon>Roseivirga</taxon>
    </lineage>
</organism>
<dbReference type="GO" id="GO:0008652">
    <property type="term" value="P:amino acid biosynthetic process"/>
    <property type="evidence" value="ECO:0007669"/>
    <property type="project" value="UniProtKB-ARBA"/>
</dbReference>
<evidence type="ECO:0000256" key="1">
    <source>
        <dbReference type="ARBA" id="ARBA00001933"/>
    </source>
</evidence>
<evidence type="ECO:0000256" key="7">
    <source>
        <dbReference type="ARBA" id="ARBA00022898"/>
    </source>
</evidence>
<dbReference type="AlphaFoldDB" id="A0A150XLK5"/>
<dbReference type="FunFam" id="3.20.10.10:FF:000002">
    <property type="entry name" value="D-alanine aminotransferase"/>
    <property type="match status" value="1"/>
</dbReference>
<dbReference type="EC" id="2.6.1.42" evidence="6"/>
<evidence type="ECO:0000313" key="12">
    <source>
        <dbReference type="Proteomes" id="UP000075615"/>
    </source>
</evidence>
<dbReference type="SUPFAM" id="SSF56752">
    <property type="entry name" value="D-aminoacid aminotransferase-like PLP-dependent enzymes"/>
    <property type="match status" value="1"/>
</dbReference>